<sequence length="361" mass="40178">MRLSAEELAQVYGSTLGARPSADTPATSSPEPLGPLILEAAFWQLEREAPVLRRNAGFLKAPADGGSDDTLALAARWEALCGAADEVPLPGGCTDAAALRIFERDAERTFMTDEHRASMIGALKQFWPENRDYHQGLGYVYSFLRLTQPTDVALRLVLRLNRSERHLRGYWYAAPPAYVRDAMVYSRLVGEHFPEVAQLLAQAGVAAEAYVSKWFVGLCLHVLPFRALFAFYAQLLEEGAPFLFKFALSLVRHTSSALLACKPTDASSIFAILRLDPALYPDDHAVHDAILETASDWQVSDVQIAQLRAEEEAKLDLKMARVREAERKLAEQDGSDDEIEFSDDEEDEDPEERLRRLAANN</sequence>
<dbReference type="Proteomes" id="UP000751190">
    <property type="component" value="Unassembled WGS sequence"/>
</dbReference>
<feature type="compositionally biased region" description="Acidic residues" evidence="1">
    <location>
        <begin position="333"/>
        <end position="351"/>
    </location>
</feature>
<organism evidence="3 4">
    <name type="scientific">Diacronema lutheri</name>
    <name type="common">Unicellular marine alga</name>
    <name type="synonym">Monochrysis lutheri</name>
    <dbReference type="NCBI Taxonomy" id="2081491"/>
    <lineage>
        <taxon>Eukaryota</taxon>
        <taxon>Haptista</taxon>
        <taxon>Haptophyta</taxon>
        <taxon>Pavlovophyceae</taxon>
        <taxon>Pavlovales</taxon>
        <taxon>Pavlovaceae</taxon>
        <taxon>Diacronema</taxon>
    </lineage>
</organism>
<dbReference type="Pfam" id="PF00566">
    <property type="entry name" value="RabGAP-TBC"/>
    <property type="match status" value="1"/>
</dbReference>
<gene>
    <name evidence="3" type="ORF">KFE25_003406</name>
</gene>
<feature type="region of interest" description="Disordered" evidence="1">
    <location>
        <begin position="326"/>
        <end position="361"/>
    </location>
</feature>
<feature type="domain" description="Rab-GAP TBC" evidence="2">
    <location>
        <begin position="103"/>
        <end position="258"/>
    </location>
</feature>
<dbReference type="InterPro" id="IPR000195">
    <property type="entry name" value="Rab-GAP-TBC_dom"/>
</dbReference>
<keyword evidence="4" id="KW-1185">Reference proteome</keyword>
<evidence type="ECO:0000313" key="4">
    <source>
        <dbReference type="Proteomes" id="UP000751190"/>
    </source>
</evidence>
<dbReference type="Gene3D" id="1.10.472.80">
    <property type="entry name" value="Ypt/Rab-GAP domain of gyp1p, domain 3"/>
    <property type="match status" value="1"/>
</dbReference>
<dbReference type="InterPro" id="IPR050302">
    <property type="entry name" value="Rab_GAP_TBC_domain"/>
</dbReference>
<dbReference type="AlphaFoldDB" id="A0A8J5XCW0"/>
<proteinExistence type="predicted"/>
<dbReference type="OrthoDB" id="294251at2759"/>
<evidence type="ECO:0000259" key="2">
    <source>
        <dbReference type="Pfam" id="PF00566"/>
    </source>
</evidence>
<comment type="caution">
    <text evidence="3">The sequence shown here is derived from an EMBL/GenBank/DDBJ whole genome shotgun (WGS) entry which is preliminary data.</text>
</comment>
<evidence type="ECO:0000313" key="3">
    <source>
        <dbReference type="EMBL" id="KAG8464343.1"/>
    </source>
</evidence>
<dbReference type="OMA" id="HPNLYEH"/>
<dbReference type="SUPFAM" id="SSF47923">
    <property type="entry name" value="Ypt/Rab-GAP domain of gyp1p"/>
    <property type="match status" value="1"/>
</dbReference>
<dbReference type="InterPro" id="IPR035969">
    <property type="entry name" value="Rab-GAP_TBC_sf"/>
</dbReference>
<dbReference type="GO" id="GO:0031267">
    <property type="term" value="F:small GTPase binding"/>
    <property type="evidence" value="ECO:0007669"/>
    <property type="project" value="TreeGrafter"/>
</dbReference>
<dbReference type="EMBL" id="JAGTXO010000013">
    <property type="protein sequence ID" value="KAG8464343.1"/>
    <property type="molecule type" value="Genomic_DNA"/>
</dbReference>
<name>A0A8J5XCW0_DIALT</name>
<protein>
    <recommendedName>
        <fullName evidence="2">Rab-GAP TBC domain-containing protein</fullName>
    </recommendedName>
</protein>
<dbReference type="PANTHER" id="PTHR47219">
    <property type="entry name" value="RAB GTPASE-ACTIVATING PROTEIN 1-LIKE"/>
    <property type="match status" value="1"/>
</dbReference>
<dbReference type="GO" id="GO:0005096">
    <property type="term" value="F:GTPase activator activity"/>
    <property type="evidence" value="ECO:0007669"/>
    <property type="project" value="TreeGrafter"/>
</dbReference>
<evidence type="ECO:0000256" key="1">
    <source>
        <dbReference type="SAM" id="MobiDB-lite"/>
    </source>
</evidence>
<dbReference type="PANTHER" id="PTHR47219:SF9">
    <property type="entry name" value="GTPASE ACTIVATING PROTEIN AND CENTROSOME-ASSOCIATED, ISOFORM B"/>
    <property type="match status" value="1"/>
</dbReference>
<accession>A0A8J5XCW0</accession>
<reference evidence="3" key="1">
    <citation type="submission" date="2021-05" db="EMBL/GenBank/DDBJ databases">
        <title>The genome of the haptophyte Pavlova lutheri (Diacronema luteri, Pavlovales) - a model for lipid biosynthesis in eukaryotic algae.</title>
        <authorList>
            <person name="Hulatt C.J."/>
            <person name="Posewitz M.C."/>
        </authorList>
    </citation>
    <scope>NUCLEOTIDE SEQUENCE</scope>
    <source>
        <strain evidence="3">NIVA-4/92</strain>
    </source>
</reference>